<dbReference type="AlphaFoldDB" id="Q55H63"/>
<dbReference type="InParanoid" id="Q55H63"/>
<dbReference type="HOGENOM" id="CLU_1663941_0_0_1"/>
<proteinExistence type="predicted"/>
<dbReference type="VEuPathDB" id="AmoebaDB:DDB_G0267222"/>
<reference evidence="2 3" key="1">
    <citation type="journal article" date="2005" name="Nature">
        <title>The genome of the social amoeba Dictyostelium discoideum.</title>
        <authorList>
            <consortium name="The Dictyostelium discoideum Sequencing Consortium"/>
            <person name="Eichinger L."/>
            <person name="Pachebat J.A."/>
            <person name="Glockner G."/>
            <person name="Rajandream M.A."/>
            <person name="Sucgang R."/>
            <person name="Berriman M."/>
            <person name="Song J."/>
            <person name="Olsen R."/>
            <person name="Szafranski K."/>
            <person name="Xu Q."/>
            <person name="Tunggal B."/>
            <person name="Kummerfeld S."/>
            <person name="Madera M."/>
            <person name="Konfortov B.A."/>
            <person name="Rivero F."/>
            <person name="Bankier A.T."/>
            <person name="Lehmann R."/>
            <person name="Hamlin N."/>
            <person name="Davies R."/>
            <person name="Gaudet P."/>
            <person name="Fey P."/>
            <person name="Pilcher K."/>
            <person name="Chen G."/>
            <person name="Saunders D."/>
            <person name="Sodergren E."/>
            <person name="Davis P."/>
            <person name="Kerhornou A."/>
            <person name="Nie X."/>
            <person name="Hall N."/>
            <person name="Anjard C."/>
            <person name="Hemphill L."/>
            <person name="Bason N."/>
            <person name="Farbrother P."/>
            <person name="Desany B."/>
            <person name="Just E."/>
            <person name="Morio T."/>
            <person name="Rost R."/>
            <person name="Churcher C."/>
            <person name="Cooper J."/>
            <person name="Haydock S."/>
            <person name="van Driessche N."/>
            <person name="Cronin A."/>
            <person name="Goodhead I."/>
            <person name="Muzny D."/>
            <person name="Mourier T."/>
            <person name="Pain A."/>
            <person name="Lu M."/>
            <person name="Harper D."/>
            <person name="Lindsay R."/>
            <person name="Hauser H."/>
            <person name="James K."/>
            <person name="Quiles M."/>
            <person name="Madan Babu M."/>
            <person name="Saito T."/>
            <person name="Buchrieser C."/>
            <person name="Wardroper A."/>
            <person name="Felder M."/>
            <person name="Thangavelu M."/>
            <person name="Johnson D."/>
            <person name="Knights A."/>
            <person name="Loulseged H."/>
            <person name="Mungall K."/>
            <person name="Oliver K."/>
            <person name="Price C."/>
            <person name="Quail M.A."/>
            <person name="Urushihara H."/>
            <person name="Hernandez J."/>
            <person name="Rabbinowitsch E."/>
            <person name="Steffen D."/>
            <person name="Sanders M."/>
            <person name="Ma J."/>
            <person name="Kohara Y."/>
            <person name="Sharp S."/>
            <person name="Simmonds M."/>
            <person name="Spiegler S."/>
            <person name="Tivey A."/>
            <person name="Sugano S."/>
            <person name="White B."/>
            <person name="Walker D."/>
            <person name="Woodward J."/>
            <person name="Winckler T."/>
            <person name="Tanaka Y."/>
            <person name="Shaulsky G."/>
            <person name="Schleicher M."/>
            <person name="Weinstock G."/>
            <person name="Rosenthal A."/>
            <person name="Cox E.C."/>
            <person name="Chisholm R.L."/>
            <person name="Gibbs R."/>
            <person name="Loomis W.F."/>
            <person name="Platzer M."/>
            <person name="Kay R.R."/>
            <person name="Williams J."/>
            <person name="Dear P.H."/>
            <person name="Noegel A.A."/>
            <person name="Barrell B."/>
            <person name="Kuspa A."/>
        </authorList>
    </citation>
    <scope>NUCLEOTIDE SEQUENCE [LARGE SCALE GENOMIC DNA]</scope>
    <source>
        <strain evidence="2 3">AX4</strain>
    </source>
</reference>
<dbReference type="EMBL" id="AAFI02000001">
    <property type="protein sequence ID" value="EAL73848.1"/>
    <property type="molecule type" value="Genomic_DNA"/>
</dbReference>
<dbReference type="PaxDb" id="44689-DDB0216459"/>
<feature type="domain" description="Integrase zinc-binding" evidence="1">
    <location>
        <begin position="74"/>
        <end position="124"/>
    </location>
</feature>
<gene>
    <name evidence="2" type="ORF">DDB_G0267222</name>
</gene>
<comment type="caution">
    <text evidence="2">The sequence shown here is derived from an EMBL/GenBank/DDBJ whole genome shotgun (WGS) entry which is preliminary data.</text>
</comment>
<organism evidence="2 3">
    <name type="scientific">Dictyostelium discoideum</name>
    <name type="common">Social amoeba</name>
    <dbReference type="NCBI Taxonomy" id="44689"/>
    <lineage>
        <taxon>Eukaryota</taxon>
        <taxon>Amoebozoa</taxon>
        <taxon>Evosea</taxon>
        <taxon>Eumycetozoa</taxon>
        <taxon>Dictyostelia</taxon>
        <taxon>Dictyosteliales</taxon>
        <taxon>Dictyosteliaceae</taxon>
        <taxon>Dictyostelium</taxon>
    </lineage>
</organism>
<protein>
    <recommendedName>
        <fullName evidence="1">Integrase zinc-binding domain-containing protein</fullName>
    </recommendedName>
</protein>
<dbReference type="RefSeq" id="XP_647772.1">
    <property type="nucleotide sequence ID" value="XM_642680.1"/>
</dbReference>
<dbReference type="Gene3D" id="1.10.340.70">
    <property type="match status" value="1"/>
</dbReference>
<name>Q55H63_DICDI</name>
<evidence type="ECO:0000313" key="2">
    <source>
        <dbReference type="EMBL" id="EAL73848.1"/>
    </source>
</evidence>
<dbReference type="KEGG" id="ddi:DDB_G0267222"/>
<dbReference type="Proteomes" id="UP000002195">
    <property type="component" value="Unassembled WGS sequence"/>
</dbReference>
<sequence length="159" mass="18509">MDFSQITNSLKNSFCDKNYFNTGIILDEMKIVKEILKGYELEAKLIKSETINDQYKSLSITYQNGIEWIKIEDVIQLVISSYHDSAIAGHWSNRKTSELVKRNFYWYGMMEYILFYCKSCNVCLCATDEHGIILAISFTCLMLYGNQYGLYIRVGCLYC</sequence>
<keyword evidence="3" id="KW-1185">Reference proteome</keyword>
<accession>Q55H63</accession>
<dbReference type="InterPro" id="IPR041588">
    <property type="entry name" value="Integrase_H2C2"/>
</dbReference>
<evidence type="ECO:0000313" key="3">
    <source>
        <dbReference type="Proteomes" id="UP000002195"/>
    </source>
</evidence>
<dbReference type="dictyBase" id="DDB_G0267222"/>
<dbReference type="Pfam" id="PF17921">
    <property type="entry name" value="Integrase_H2C2"/>
    <property type="match status" value="1"/>
</dbReference>
<dbReference type="GeneID" id="8615798"/>
<evidence type="ECO:0000259" key="1">
    <source>
        <dbReference type="Pfam" id="PF17921"/>
    </source>
</evidence>